<dbReference type="Proteomes" id="UP001377972">
    <property type="component" value="Unassembled WGS sequence"/>
</dbReference>
<gene>
    <name evidence="1" type="ORF">PQI24_19400</name>
</gene>
<dbReference type="RefSeq" id="WP_287201117.1">
    <property type="nucleotide sequence ID" value="NZ_JAQPZS010000025.1"/>
</dbReference>
<dbReference type="EMBL" id="JAQPZS010000025">
    <property type="protein sequence ID" value="MEJ6498206.1"/>
    <property type="molecule type" value="Genomic_DNA"/>
</dbReference>
<keyword evidence="2" id="KW-1185">Reference proteome</keyword>
<accession>A0ABU8SYU0</accession>
<protein>
    <submittedName>
        <fullName evidence="1">Uncharacterized protein</fullName>
    </submittedName>
</protein>
<name>A0ABU8SYU0_9GAMM</name>
<reference evidence="1 2" key="1">
    <citation type="submission" date="2023-01" db="EMBL/GenBank/DDBJ databases">
        <title>Trichodesmium-associated heterotrophic epibiont bacteria.</title>
        <authorList>
            <person name="Cleveland C.S."/>
            <person name="Webb E.A."/>
        </authorList>
    </citation>
    <scope>NUCLEOTIDE SEQUENCE [LARGE SCALE GENOMIC DNA]</scope>
    <source>
        <strain evidence="1 2">USCH2</strain>
    </source>
</reference>
<evidence type="ECO:0000313" key="1">
    <source>
        <dbReference type="EMBL" id="MEJ6498206.1"/>
    </source>
</evidence>
<proteinExistence type="predicted"/>
<dbReference type="InterPro" id="IPR046897">
    <property type="entry name" value="ABC-3C_MC6"/>
</dbReference>
<organism evidence="1 2">
    <name type="scientific">Pseudoalteromonas lipolytica</name>
    <dbReference type="NCBI Taxonomy" id="570156"/>
    <lineage>
        <taxon>Bacteria</taxon>
        <taxon>Pseudomonadati</taxon>
        <taxon>Pseudomonadota</taxon>
        <taxon>Gammaproteobacteria</taxon>
        <taxon>Alteromonadales</taxon>
        <taxon>Pseudoalteromonadaceae</taxon>
        <taxon>Pseudoalteromonas</taxon>
    </lineage>
</organism>
<comment type="caution">
    <text evidence="1">The sequence shown here is derived from an EMBL/GenBank/DDBJ whole genome shotgun (WGS) entry which is preliminary data.</text>
</comment>
<evidence type="ECO:0000313" key="2">
    <source>
        <dbReference type="Proteomes" id="UP001377972"/>
    </source>
</evidence>
<sequence length="75" mass="8714">MIVSQNNHPQRQLYYLGAKTLAILNRKGGASDFFEAYQELKLEEDISLMLFILTLDWLYLLGAVKSEKGWIEQCF</sequence>
<dbReference type="Pfam" id="PF20293">
    <property type="entry name" value="MC6"/>
    <property type="match status" value="1"/>
</dbReference>